<evidence type="ECO:0000313" key="2">
    <source>
        <dbReference type="Proteomes" id="UP000283530"/>
    </source>
</evidence>
<dbReference type="EMBL" id="QPKB01000015">
    <property type="protein sequence ID" value="RWR97687.1"/>
    <property type="molecule type" value="Genomic_DNA"/>
</dbReference>
<organism evidence="1 2">
    <name type="scientific">Cinnamomum micranthum f. kanehirae</name>
    <dbReference type="NCBI Taxonomy" id="337451"/>
    <lineage>
        <taxon>Eukaryota</taxon>
        <taxon>Viridiplantae</taxon>
        <taxon>Streptophyta</taxon>
        <taxon>Embryophyta</taxon>
        <taxon>Tracheophyta</taxon>
        <taxon>Spermatophyta</taxon>
        <taxon>Magnoliopsida</taxon>
        <taxon>Magnoliidae</taxon>
        <taxon>Laurales</taxon>
        <taxon>Lauraceae</taxon>
        <taxon>Cinnamomum</taxon>
    </lineage>
</organism>
<reference evidence="1 2" key="1">
    <citation type="journal article" date="2019" name="Nat. Plants">
        <title>Stout camphor tree genome fills gaps in understanding of flowering plant genome evolution.</title>
        <authorList>
            <person name="Chaw S.M."/>
            <person name="Liu Y.C."/>
            <person name="Wu Y.W."/>
            <person name="Wang H.Y."/>
            <person name="Lin C.I."/>
            <person name="Wu C.S."/>
            <person name="Ke H.M."/>
            <person name="Chang L.Y."/>
            <person name="Hsu C.Y."/>
            <person name="Yang H.T."/>
            <person name="Sudianto E."/>
            <person name="Hsu M.H."/>
            <person name="Wu K.P."/>
            <person name="Wang L.N."/>
            <person name="Leebens-Mack J.H."/>
            <person name="Tsai I.J."/>
        </authorList>
    </citation>
    <scope>NUCLEOTIDE SEQUENCE [LARGE SCALE GENOMIC DNA]</scope>
    <source>
        <strain evidence="2">cv. Chaw 1501</strain>
        <tissue evidence="1">Young leaves</tissue>
    </source>
</reference>
<keyword evidence="2" id="KW-1185">Reference proteome</keyword>
<dbReference type="OrthoDB" id="5325112at2759"/>
<name>A0A3S3PU25_9MAGN</name>
<accession>A0A3S3PU25</accession>
<dbReference type="Proteomes" id="UP000283530">
    <property type="component" value="Unassembled WGS sequence"/>
</dbReference>
<sequence length="189" mass="20818">MKLSLPAGGNVGCLEHRITGQDSFRRIRSLRALRGVHIFFQSNNCVIAALENSVYGLSAVPLGAQVVAGGVGAPVAPASLPFSAGSRWPWVPYPFDYEFQNVTENYPTCSVDAMDVALRNSQHIKFIGYFSQRIAVQELSGRWFLASPKGSIFLNWWTRDLAPLHAIGKSICVLIFVLFKVEIGDMEQS</sequence>
<gene>
    <name evidence="1" type="ORF">CKAN_02713700</name>
</gene>
<protein>
    <submittedName>
        <fullName evidence="1">Vam6/Vps39-like protein</fullName>
    </submittedName>
</protein>
<evidence type="ECO:0000313" key="1">
    <source>
        <dbReference type="EMBL" id="RWR97687.1"/>
    </source>
</evidence>
<dbReference type="AlphaFoldDB" id="A0A3S3PU25"/>
<comment type="caution">
    <text evidence="1">The sequence shown here is derived from an EMBL/GenBank/DDBJ whole genome shotgun (WGS) entry which is preliminary data.</text>
</comment>
<proteinExistence type="predicted"/>